<evidence type="ECO:0000313" key="3">
    <source>
        <dbReference type="Proteomes" id="UP000733611"/>
    </source>
</evidence>
<evidence type="ECO:0000313" key="2">
    <source>
        <dbReference type="EMBL" id="MBU3843665.1"/>
    </source>
</evidence>
<keyword evidence="1" id="KW-0472">Membrane</keyword>
<organism evidence="2 3">
    <name type="scientific">Candidatus Anaerobiospirillum pullicola</name>
    <dbReference type="NCBI Taxonomy" id="2838451"/>
    <lineage>
        <taxon>Bacteria</taxon>
        <taxon>Pseudomonadati</taxon>
        <taxon>Pseudomonadota</taxon>
        <taxon>Gammaproteobacteria</taxon>
        <taxon>Aeromonadales</taxon>
        <taxon>Succinivibrionaceae</taxon>
        <taxon>Anaerobiospirillum</taxon>
    </lineage>
</organism>
<keyword evidence="1" id="KW-1133">Transmembrane helix</keyword>
<accession>A0A948TF04</accession>
<dbReference type="EMBL" id="JAHLFE010000039">
    <property type="protein sequence ID" value="MBU3843665.1"/>
    <property type="molecule type" value="Genomic_DNA"/>
</dbReference>
<gene>
    <name evidence="2" type="ORF">H9847_02165</name>
</gene>
<evidence type="ECO:0000256" key="1">
    <source>
        <dbReference type="SAM" id="Phobius"/>
    </source>
</evidence>
<reference evidence="2" key="1">
    <citation type="journal article" date="2021" name="PeerJ">
        <title>Extensive microbial diversity within the chicken gut microbiome revealed by metagenomics and culture.</title>
        <authorList>
            <person name="Gilroy R."/>
            <person name="Ravi A."/>
            <person name="Getino M."/>
            <person name="Pursley I."/>
            <person name="Horton D.L."/>
            <person name="Alikhan N.F."/>
            <person name="Baker D."/>
            <person name="Gharbi K."/>
            <person name="Hall N."/>
            <person name="Watson M."/>
            <person name="Adriaenssens E.M."/>
            <person name="Foster-Nyarko E."/>
            <person name="Jarju S."/>
            <person name="Secka A."/>
            <person name="Antonio M."/>
            <person name="Oren A."/>
            <person name="Chaudhuri R.R."/>
            <person name="La Ragione R."/>
            <person name="Hildebrand F."/>
            <person name="Pallen M.J."/>
        </authorList>
    </citation>
    <scope>NUCLEOTIDE SEQUENCE</scope>
    <source>
        <strain evidence="2">378</strain>
    </source>
</reference>
<dbReference type="Proteomes" id="UP000733611">
    <property type="component" value="Unassembled WGS sequence"/>
</dbReference>
<keyword evidence="1" id="KW-0812">Transmembrane</keyword>
<name>A0A948TF04_9GAMM</name>
<reference evidence="2" key="2">
    <citation type="submission" date="2021-04" db="EMBL/GenBank/DDBJ databases">
        <authorList>
            <person name="Gilroy R."/>
        </authorList>
    </citation>
    <scope>NUCLEOTIDE SEQUENCE</scope>
    <source>
        <strain evidence="2">378</strain>
    </source>
</reference>
<comment type="caution">
    <text evidence="2">The sequence shown here is derived from an EMBL/GenBank/DDBJ whole genome shotgun (WGS) entry which is preliminary data.</text>
</comment>
<sequence length="85" mass="9605">MALSSVKLPPKTGTERAKLLYGSYEKALFLSVATGLAIVSHLWNNAFSMTEWRVAVASIAFLFTYLASIFFWFKMDNVSYDVKDK</sequence>
<proteinExistence type="predicted"/>
<feature type="transmembrane region" description="Helical" evidence="1">
    <location>
        <begin position="52"/>
        <end position="73"/>
    </location>
</feature>
<dbReference type="AlphaFoldDB" id="A0A948TF04"/>
<protein>
    <submittedName>
        <fullName evidence="2">Uncharacterized protein</fullName>
    </submittedName>
</protein>
<feature type="transmembrane region" description="Helical" evidence="1">
    <location>
        <begin position="27"/>
        <end position="46"/>
    </location>
</feature>